<keyword evidence="8" id="KW-1185">Reference proteome</keyword>
<sequence length="441" mass="48403">MLPAINDHIEKIVWGNHLQSAGRAGRFAATLLRFLYGLARDIVYGQLTLRAMSLVYTTLLSVVPLIAFSFSVLKGFGIHQQLEPLLYDFLTPLGEQGERIGSEVMALVDNVKGGLLGGISLAFFIYTAISMVQKVEESFNYVWYVSKPRSFARRFTEYTIVLLIGPVAVVVAIGILASIQSNDFTQYILNSAPLSPLVIGFGKLTPYLLISAVFTFLYMFMPNTKVRLSAALLGGLAGGFLWASMGAFFTSFVVEAARIPNVYRGFAVAVMALIWLYLNWLVLLIGAQIAFYVQKPAFLRLGRREPRLSNGVRERLVLSIMLFVGRAFRDPGHNVTLDAISNELKIPTLALAPTVTRLERAGLLLTTEKEFLVPGRDMARISLHDIVDVVRSGGVTGSYRDPNWNKSIDKLGAAIESAVADTLGDKTLADLLDDAANDARS</sequence>
<dbReference type="PANTHER" id="PTHR30213">
    <property type="entry name" value="INNER MEMBRANE PROTEIN YHJD"/>
    <property type="match status" value="1"/>
</dbReference>
<feature type="transmembrane region" description="Helical" evidence="6">
    <location>
        <begin position="155"/>
        <end position="177"/>
    </location>
</feature>
<keyword evidence="2" id="KW-1003">Cell membrane</keyword>
<dbReference type="SUPFAM" id="SSF46785">
    <property type="entry name" value="Winged helix' DNA-binding domain"/>
    <property type="match status" value="1"/>
</dbReference>
<accession>A0A193LHS2</accession>
<evidence type="ECO:0000256" key="6">
    <source>
        <dbReference type="SAM" id="Phobius"/>
    </source>
</evidence>
<keyword evidence="4 6" id="KW-1133">Transmembrane helix</keyword>
<proteinExistence type="predicted"/>
<dbReference type="KEGG" id="woc:BA177_12900"/>
<dbReference type="AlphaFoldDB" id="A0A193LHS2"/>
<dbReference type="Gene3D" id="1.10.10.10">
    <property type="entry name" value="Winged helix-like DNA-binding domain superfamily/Winged helix DNA-binding domain"/>
    <property type="match status" value="1"/>
</dbReference>
<comment type="subcellular location">
    <subcellularLocation>
        <location evidence="1">Cell membrane</location>
        <topology evidence="1">Multi-pass membrane protein</topology>
    </subcellularLocation>
</comment>
<evidence type="ECO:0000256" key="3">
    <source>
        <dbReference type="ARBA" id="ARBA00022692"/>
    </source>
</evidence>
<dbReference type="GO" id="GO:0005886">
    <property type="term" value="C:plasma membrane"/>
    <property type="evidence" value="ECO:0007669"/>
    <property type="project" value="UniProtKB-SubCell"/>
</dbReference>
<feature type="transmembrane region" description="Helical" evidence="6">
    <location>
        <begin position="266"/>
        <end position="293"/>
    </location>
</feature>
<dbReference type="OrthoDB" id="9808671at2"/>
<dbReference type="STRING" id="1548547.BA177_12900"/>
<dbReference type="RefSeq" id="WP_068616831.1">
    <property type="nucleotide sequence ID" value="NZ_CP016268.1"/>
</dbReference>
<name>A0A193LHS2_9GAMM</name>
<feature type="transmembrane region" description="Helical" evidence="6">
    <location>
        <begin position="197"/>
        <end position="220"/>
    </location>
</feature>
<evidence type="ECO:0000256" key="5">
    <source>
        <dbReference type="ARBA" id="ARBA00023136"/>
    </source>
</evidence>
<feature type="transmembrane region" description="Helical" evidence="6">
    <location>
        <begin position="54"/>
        <end position="73"/>
    </location>
</feature>
<dbReference type="Proteomes" id="UP000092695">
    <property type="component" value="Chromosome"/>
</dbReference>
<evidence type="ECO:0000313" key="7">
    <source>
        <dbReference type="EMBL" id="ANO51978.1"/>
    </source>
</evidence>
<gene>
    <name evidence="7" type="ORF">BA177_12900</name>
</gene>
<organism evidence="7 8">
    <name type="scientific">Woeseia oceani</name>
    <dbReference type="NCBI Taxonomy" id="1548547"/>
    <lineage>
        <taxon>Bacteria</taxon>
        <taxon>Pseudomonadati</taxon>
        <taxon>Pseudomonadota</taxon>
        <taxon>Gammaproteobacteria</taxon>
        <taxon>Woeseiales</taxon>
        <taxon>Woeseiaceae</taxon>
        <taxon>Woeseia</taxon>
    </lineage>
</organism>
<evidence type="ECO:0000256" key="2">
    <source>
        <dbReference type="ARBA" id="ARBA00022475"/>
    </source>
</evidence>
<dbReference type="NCBIfam" id="TIGR00765">
    <property type="entry name" value="yihY_not_rbn"/>
    <property type="match status" value="1"/>
</dbReference>
<keyword evidence="3 6" id="KW-0812">Transmembrane</keyword>
<dbReference type="PANTHER" id="PTHR30213:SF0">
    <property type="entry name" value="UPF0761 MEMBRANE PROTEIN YIHY"/>
    <property type="match status" value="1"/>
</dbReference>
<feature type="transmembrane region" description="Helical" evidence="6">
    <location>
        <begin position="115"/>
        <end position="135"/>
    </location>
</feature>
<dbReference type="InterPro" id="IPR036388">
    <property type="entry name" value="WH-like_DNA-bd_sf"/>
</dbReference>
<dbReference type="InterPro" id="IPR036390">
    <property type="entry name" value="WH_DNA-bd_sf"/>
</dbReference>
<evidence type="ECO:0000256" key="1">
    <source>
        <dbReference type="ARBA" id="ARBA00004651"/>
    </source>
</evidence>
<evidence type="ECO:0000256" key="4">
    <source>
        <dbReference type="ARBA" id="ARBA00022989"/>
    </source>
</evidence>
<keyword evidence="5 6" id="KW-0472">Membrane</keyword>
<dbReference type="EMBL" id="CP016268">
    <property type="protein sequence ID" value="ANO51978.1"/>
    <property type="molecule type" value="Genomic_DNA"/>
</dbReference>
<dbReference type="Pfam" id="PF03631">
    <property type="entry name" value="Virul_fac_BrkB"/>
    <property type="match status" value="1"/>
</dbReference>
<reference evidence="7 8" key="1">
    <citation type="submission" date="2016-06" db="EMBL/GenBank/DDBJ databases">
        <title>Complete genome sequence of a deep-branching marine Gamma Proteobacterium Woeseia oceani type strain XK5.</title>
        <authorList>
            <person name="Mu D."/>
            <person name="Du Z."/>
        </authorList>
    </citation>
    <scope>NUCLEOTIDE SEQUENCE [LARGE SCALE GENOMIC DNA]</scope>
    <source>
        <strain evidence="7 8">XK5</strain>
    </source>
</reference>
<dbReference type="InterPro" id="IPR017039">
    <property type="entry name" value="Virul_fac_BrkB"/>
</dbReference>
<evidence type="ECO:0000313" key="8">
    <source>
        <dbReference type="Proteomes" id="UP000092695"/>
    </source>
</evidence>
<feature type="transmembrane region" description="Helical" evidence="6">
    <location>
        <begin position="232"/>
        <end position="254"/>
    </location>
</feature>
<protein>
    <submittedName>
        <fullName evidence="7">Uncharacterized protein</fullName>
    </submittedName>
</protein>